<sequence>MLGHPLCANFAITKLFVDYVMHSSIVYRQFESNFTCSDPTILPYEFIHRRNRGTVGQNVRLSRAWQVLDVHASRLVTLTPTEYSAPCDTLFSVHLLHSAINL</sequence>
<name>A0A4Y2JUT6_ARAVE</name>
<dbReference type="Proteomes" id="UP000499080">
    <property type="component" value="Unassembled WGS sequence"/>
</dbReference>
<evidence type="ECO:0000313" key="1">
    <source>
        <dbReference type="EMBL" id="GBM93555.1"/>
    </source>
</evidence>
<accession>A0A4Y2JUT6</accession>
<gene>
    <name evidence="1" type="ORF">AVEN_153784_1</name>
</gene>
<organism evidence="1 2">
    <name type="scientific">Araneus ventricosus</name>
    <name type="common">Orbweaver spider</name>
    <name type="synonym">Epeira ventricosa</name>
    <dbReference type="NCBI Taxonomy" id="182803"/>
    <lineage>
        <taxon>Eukaryota</taxon>
        <taxon>Metazoa</taxon>
        <taxon>Ecdysozoa</taxon>
        <taxon>Arthropoda</taxon>
        <taxon>Chelicerata</taxon>
        <taxon>Arachnida</taxon>
        <taxon>Araneae</taxon>
        <taxon>Araneomorphae</taxon>
        <taxon>Entelegynae</taxon>
        <taxon>Araneoidea</taxon>
        <taxon>Araneidae</taxon>
        <taxon>Araneus</taxon>
    </lineage>
</organism>
<dbReference type="AlphaFoldDB" id="A0A4Y2JUT6"/>
<evidence type="ECO:0000313" key="2">
    <source>
        <dbReference type="Proteomes" id="UP000499080"/>
    </source>
</evidence>
<reference evidence="1 2" key="1">
    <citation type="journal article" date="2019" name="Sci. Rep.">
        <title>Orb-weaving spider Araneus ventricosus genome elucidates the spidroin gene catalogue.</title>
        <authorList>
            <person name="Kono N."/>
            <person name="Nakamura H."/>
            <person name="Ohtoshi R."/>
            <person name="Moran D.A.P."/>
            <person name="Shinohara A."/>
            <person name="Yoshida Y."/>
            <person name="Fujiwara M."/>
            <person name="Mori M."/>
            <person name="Tomita M."/>
            <person name="Arakawa K."/>
        </authorList>
    </citation>
    <scope>NUCLEOTIDE SEQUENCE [LARGE SCALE GENOMIC DNA]</scope>
</reference>
<comment type="caution">
    <text evidence="1">The sequence shown here is derived from an EMBL/GenBank/DDBJ whole genome shotgun (WGS) entry which is preliminary data.</text>
</comment>
<protein>
    <submittedName>
        <fullName evidence="1">Uncharacterized protein</fullName>
    </submittedName>
</protein>
<proteinExistence type="predicted"/>
<keyword evidence="2" id="KW-1185">Reference proteome</keyword>
<dbReference type="EMBL" id="BGPR01003883">
    <property type="protein sequence ID" value="GBM93555.1"/>
    <property type="molecule type" value="Genomic_DNA"/>
</dbReference>